<evidence type="ECO:0000259" key="3">
    <source>
        <dbReference type="Pfam" id="PF07859"/>
    </source>
</evidence>
<accession>A0AAD4L1I2</accession>
<dbReference type="EMBL" id="JAJTJA010000001">
    <property type="protein sequence ID" value="KAH8705842.1"/>
    <property type="molecule type" value="Genomic_DNA"/>
</dbReference>
<sequence length="331" mass="37216">MLGLRFILSWFSPLYDALLCPSIPLRLRLSLLGLQPLNLLTYPMKWIPYLFSREYSVESIPLRHTPGQSLRVLVFGASSPTTRGQKRPLHLDIHGGGFVGGIPELDIPFCKQVANETGAVVVSISYRLAPRHTFPIAHTDAEDIAEYIVRHAENRWGADPKRMMTVSGFSVGGNLALAVAQFLGQEIVKGSVTFYTPVDFRLPPWERPKPPGFPQKDPLAFLASLFDSYVGACRMENIQNQRLHPTLATRDSLPKNMLFVIPKVDILLDEQTKFVQRLESESSKGGRVEAIFFEGQIHGWLELPSFAINEETRRNAFDAAISFIRDVQRES</sequence>
<reference evidence="4" key="1">
    <citation type="submission" date="2021-12" db="EMBL/GenBank/DDBJ databases">
        <title>Convergent genome expansion in fungi linked to evolution of root-endophyte symbiosis.</title>
        <authorList>
            <consortium name="DOE Joint Genome Institute"/>
            <person name="Ke Y.-H."/>
            <person name="Bonito G."/>
            <person name="Liao H.-L."/>
            <person name="Looney B."/>
            <person name="Rojas-Flechas A."/>
            <person name="Nash J."/>
            <person name="Hameed K."/>
            <person name="Schadt C."/>
            <person name="Martin F."/>
            <person name="Crous P.W."/>
            <person name="Miettinen O."/>
            <person name="Magnuson J.K."/>
            <person name="Labbe J."/>
            <person name="Jacobson D."/>
            <person name="Doktycz M.J."/>
            <person name="Veneault-Fourrey C."/>
            <person name="Kuo A."/>
            <person name="Mondo S."/>
            <person name="Calhoun S."/>
            <person name="Riley R."/>
            <person name="Ohm R."/>
            <person name="LaButti K."/>
            <person name="Andreopoulos B."/>
            <person name="Pangilinan J."/>
            <person name="Nolan M."/>
            <person name="Tritt A."/>
            <person name="Clum A."/>
            <person name="Lipzen A."/>
            <person name="Daum C."/>
            <person name="Barry K."/>
            <person name="Grigoriev I.V."/>
            <person name="Vilgalys R."/>
        </authorList>
    </citation>
    <scope>NUCLEOTIDE SEQUENCE</scope>
    <source>
        <strain evidence="4">PMI_201</strain>
    </source>
</reference>
<feature type="chain" id="PRO_5042267272" evidence="2">
    <location>
        <begin position="18"/>
        <end position="331"/>
    </location>
</feature>
<dbReference type="PANTHER" id="PTHR48081">
    <property type="entry name" value="AB HYDROLASE SUPERFAMILY PROTEIN C4A8.06C"/>
    <property type="match status" value="1"/>
</dbReference>
<keyword evidence="1 4" id="KW-0378">Hydrolase</keyword>
<evidence type="ECO:0000256" key="2">
    <source>
        <dbReference type="SAM" id="SignalP"/>
    </source>
</evidence>
<keyword evidence="5" id="KW-1185">Reference proteome</keyword>
<evidence type="ECO:0000313" key="4">
    <source>
        <dbReference type="EMBL" id="KAH8705842.1"/>
    </source>
</evidence>
<name>A0AAD4L1I2_9EURO</name>
<dbReference type="PANTHER" id="PTHR48081:SF8">
    <property type="entry name" value="ALPHA_BETA HYDROLASE FOLD-3 DOMAIN-CONTAINING PROTEIN-RELATED"/>
    <property type="match status" value="1"/>
</dbReference>
<keyword evidence="2" id="KW-0732">Signal</keyword>
<dbReference type="InterPro" id="IPR050300">
    <property type="entry name" value="GDXG_lipolytic_enzyme"/>
</dbReference>
<proteinExistence type="predicted"/>
<comment type="caution">
    <text evidence="4">The sequence shown here is derived from an EMBL/GenBank/DDBJ whole genome shotgun (WGS) entry which is preliminary data.</text>
</comment>
<dbReference type="InterPro" id="IPR029058">
    <property type="entry name" value="AB_hydrolase_fold"/>
</dbReference>
<dbReference type="InterPro" id="IPR013094">
    <property type="entry name" value="AB_hydrolase_3"/>
</dbReference>
<gene>
    <name evidence="4" type="ORF">BGW36DRAFT_393338</name>
</gene>
<feature type="signal peptide" evidence="2">
    <location>
        <begin position="1"/>
        <end position="17"/>
    </location>
</feature>
<feature type="domain" description="Alpha/beta hydrolase fold-3" evidence="3">
    <location>
        <begin position="92"/>
        <end position="301"/>
    </location>
</feature>
<dbReference type="SUPFAM" id="SSF53474">
    <property type="entry name" value="alpha/beta-Hydrolases"/>
    <property type="match status" value="1"/>
</dbReference>
<dbReference type="Pfam" id="PF07859">
    <property type="entry name" value="Abhydrolase_3"/>
    <property type="match status" value="1"/>
</dbReference>
<dbReference type="GO" id="GO:0016787">
    <property type="term" value="F:hydrolase activity"/>
    <property type="evidence" value="ECO:0007669"/>
    <property type="project" value="UniProtKB-KW"/>
</dbReference>
<dbReference type="Gene3D" id="3.40.50.1820">
    <property type="entry name" value="alpha/beta hydrolase"/>
    <property type="match status" value="1"/>
</dbReference>
<evidence type="ECO:0000313" key="5">
    <source>
        <dbReference type="Proteomes" id="UP001201262"/>
    </source>
</evidence>
<dbReference type="Proteomes" id="UP001201262">
    <property type="component" value="Unassembled WGS sequence"/>
</dbReference>
<dbReference type="GeneID" id="70248085"/>
<organism evidence="4 5">
    <name type="scientific">Talaromyces proteolyticus</name>
    <dbReference type="NCBI Taxonomy" id="1131652"/>
    <lineage>
        <taxon>Eukaryota</taxon>
        <taxon>Fungi</taxon>
        <taxon>Dikarya</taxon>
        <taxon>Ascomycota</taxon>
        <taxon>Pezizomycotina</taxon>
        <taxon>Eurotiomycetes</taxon>
        <taxon>Eurotiomycetidae</taxon>
        <taxon>Eurotiales</taxon>
        <taxon>Trichocomaceae</taxon>
        <taxon>Talaromyces</taxon>
        <taxon>Talaromyces sect. Bacilispori</taxon>
    </lineage>
</organism>
<dbReference type="AlphaFoldDB" id="A0AAD4L1I2"/>
<dbReference type="RefSeq" id="XP_046078463.1">
    <property type="nucleotide sequence ID" value="XM_046217798.1"/>
</dbReference>
<protein>
    <submittedName>
        <fullName evidence="4">Alpha/Beta hydrolase protein</fullName>
    </submittedName>
</protein>
<evidence type="ECO:0000256" key="1">
    <source>
        <dbReference type="ARBA" id="ARBA00022801"/>
    </source>
</evidence>